<evidence type="ECO:0000313" key="3">
    <source>
        <dbReference type="Proteomes" id="UP000886803"/>
    </source>
</evidence>
<name>A0A9D2M8I3_9FIRM</name>
<comment type="caution">
    <text evidence="2">The sequence shown here is derived from an EMBL/GenBank/DDBJ whole genome shotgun (WGS) entry which is preliminary data.</text>
</comment>
<gene>
    <name evidence="2" type="ORF">H9945_08650</name>
</gene>
<dbReference type="EMBL" id="DWYG01000147">
    <property type="protein sequence ID" value="HJB42554.1"/>
    <property type="molecule type" value="Genomic_DNA"/>
</dbReference>
<keyword evidence="1" id="KW-0472">Membrane</keyword>
<keyword evidence="1" id="KW-1133">Transmembrane helix</keyword>
<dbReference type="AlphaFoldDB" id="A0A9D2M8I3"/>
<sequence>MADTKKYASPAGPLAALRWILLVPVNLALIVAFQAFFIHTHAAPLTPESVAALPEFAGCEILDVAGPEVDADSLRGTTTPSWVLYRNAAGETHVVRVEWSLPLPRYRIEKNVDFLIPDGESPYTLTARNWLGQDNVTVENGQTITGWGTTGAVRQTSDAVRNYVLLTLGLFLLEAAVYYFLRDRRNRRRGKTE</sequence>
<organism evidence="2 3">
    <name type="scientific">Candidatus Gemmiger avicola</name>
    <dbReference type="NCBI Taxonomy" id="2838605"/>
    <lineage>
        <taxon>Bacteria</taxon>
        <taxon>Bacillati</taxon>
        <taxon>Bacillota</taxon>
        <taxon>Clostridia</taxon>
        <taxon>Eubacteriales</taxon>
        <taxon>Gemmiger</taxon>
    </lineage>
</organism>
<feature type="transmembrane region" description="Helical" evidence="1">
    <location>
        <begin position="16"/>
        <end position="38"/>
    </location>
</feature>
<feature type="transmembrane region" description="Helical" evidence="1">
    <location>
        <begin position="163"/>
        <end position="181"/>
    </location>
</feature>
<proteinExistence type="predicted"/>
<reference evidence="2" key="1">
    <citation type="journal article" date="2021" name="PeerJ">
        <title>Extensive microbial diversity within the chicken gut microbiome revealed by metagenomics and culture.</title>
        <authorList>
            <person name="Gilroy R."/>
            <person name="Ravi A."/>
            <person name="Getino M."/>
            <person name="Pursley I."/>
            <person name="Horton D.L."/>
            <person name="Alikhan N.F."/>
            <person name="Baker D."/>
            <person name="Gharbi K."/>
            <person name="Hall N."/>
            <person name="Watson M."/>
            <person name="Adriaenssens E.M."/>
            <person name="Foster-Nyarko E."/>
            <person name="Jarju S."/>
            <person name="Secka A."/>
            <person name="Antonio M."/>
            <person name="Oren A."/>
            <person name="Chaudhuri R.R."/>
            <person name="La Ragione R."/>
            <person name="Hildebrand F."/>
            <person name="Pallen M.J."/>
        </authorList>
    </citation>
    <scope>NUCLEOTIDE SEQUENCE</scope>
    <source>
        <strain evidence="2">ChiBcec8-13705</strain>
    </source>
</reference>
<protein>
    <submittedName>
        <fullName evidence="2">Uncharacterized protein</fullName>
    </submittedName>
</protein>
<evidence type="ECO:0000256" key="1">
    <source>
        <dbReference type="SAM" id="Phobius"/>
    </source>
</evidence>
<dbReference type="Proteomes" id="UP000886803">
    <property type="component" value="Unassembled WGS sequence"/>
</dbReference>
<reference evidence="2" key="2">
    <citation type="submission" date="2021-04" db="EMBL/GenBank/DDBJ databases">
        <authorList>
            <person name="Gilroy R."/>
        </authorList>
    </citation>
    <scope>NUCLEOTIDE SEQUENCE</scope>
    <source>
        <strain evidence="2">ChiBcec8-13705</strain>
    </source>
</reference>
<keyword evidence="1" id="KW-0812">Transmembrane</keyword>
<evidence type="ECO:0000313" key="2">
    <source>
        <dbReference type="EMBL" id="HJB42554.1"/>
    </source>
</evidence>
<accession>A0A9D2M8I3</accession>